<keyword evidence="2" id="KW-1185">Reference proteome</keyword>
<reference evidence="1" key="1">
    <citation type="submission" date="2023-07" db="EMBL/GenBank/DDBJ databases">
        <title>Black Yeasts Isolated from many extreme environments.</title>
        <authorList>
            <person name="Coleine C."/>
            <person name="Stajich J.E."/>
            <person name="Selbmann L."/>
        </authorList>
    </citation>
    <scope>NUCLEOTIDE SEQUENCE</scope>
    <source>
        <strain evidence="1">CCFEE 5714</strain>
    </source>
</reference>
<name>A0ACC3NUY6_9PEZI</name>
<protein>
    <submittedName>
        <fullName evidence="1">Uncharacterized protein</fullName>
    </submittedName>
</protein>
<evidence type="ECO:0000313" key="1">
    <source>
        <dbReference type="EMBL" id="KAK3723165.1"/>
    </source>
</evidence>
<dbReference type="EMBL" id="JAUTXU010000010">
    <property type="protein sequence ID" value="KAK3723165.1"/>
    <property type="molecule type" value="Genomic_DNA"/>
</dbReference>
<proteinExistence type="predicted"/>
<sequence>MTSDHSLVRPTNIDIISPSGQESDACAFLALPAELRVIIYRSLFEDISGEGGTIDLNAIELSALVQTSRQLQAEVLPILAAVLQDKPWIFRFPKGSFEPTRSRFTSQSSQAWKKDSNVLARLHSLFEAFTIASLNPIKAKKFSLTSTGNYGSKGWTNLGRQTAYWFERFGRSIEVIVQAGGGCSVALERVPTFDWLEQPQKRTDRRLVYPASFAFIDTELLSDLQAYRTTTGFTI</sequence>
<evidence type="ECO:0000313" key="2">
    <source>
        <dbReference type="Proteomes" id="UP001281147"/>
    </source>
</evidence>
<organism evidence="1 2">
    <name type="scientific">Vermiconidia calcicola</name>
    <dbReference type="NCBI Taxonomy" id="1690605"/>
    <lineage>
        <taxon>Eukaryota</taxon>
        <taxon>Fungi</taxon>
        <taxon>Dikarya</taxon>
        <taxon>Ascomycota</taxon>
        <taxon>Pezizomycotina</taxon>
        <taxon>Dothideomycetes</taxon>
        <taxon>Dothideomycetidae</taxon>
        <taxon>Mycosphaerellales</taxon>
        <taxon>Extremaceae</taxon>
        <taxon>Vermiconidia</taxon>
    </lineage>
</organism>
<comment type="caution">
    <text evidence="1">The sequence shown here is derived from an EMBL/GenBank/DDBJ whole genome shotgun (WGS) entry which is preliminary data.</text>
</comment>
<gene>
    <name evidence="1" type="ORF">LTR37_001888</name>
</gene>
<dbReference type="Proteomes" id="UP001281147">
    <property type="component" value="Unassembled WGS sequence"/>
</dbReference>
<accession>A0ACC3NUY6</accession>